<feature type="non-terminal residue" evidence="2">
    <location>
        <position position="1"/>
    </location>
</feature>
<evidence type="ECO:0000313" key="2">
    <source>
        <dbReference type="EMBL" id="CAH1993501.1"/>
    </source>
</evidence>
<organism evidence="2 3">
    <name type="scientific">Acanthoscelides obtectus</name>
    <name type="common">Bean weevil</name>
    <name type="synonym">Bruchus obtectus</name>
    <dbReference type="NCBI Taxonomy" id="200917"/>
    <lineage>
        <taxon>Eukaryota</taxon>
        <taxon>Metazoa</taxon>
        <taxon>Ecdysozoa</taxon>
        <taxon>Arthropoda</taxon>
        <taxon>Hexapoda</taxon>
        <taxon>Insecta</taxon>
        <taxon>Pterygota</taxon>
        <taxon>Neoptera</taxon>
        <taxon>Endopterygota</taxon>
        <taxon>Coleoptera</taxon>
        <taxon>Polyphaga</taxon>
        <taxon>Cucujiformia</taxon>
        <taxon>Chrysomeloidea</taxon>
        <taxon>Chrysomelidae</taxon>
        <taxon>Bruchinae</taxon>
        <taxon>Bruchini</taxon>
        <taxon>Acanthoscelides</taxon>
    </lineage>
</organism>
<protein>
    <recommendedName>
        <fullName evidence="1">Myb/SANT-like DNA-binding domain-containing protein</fullName>
    </recommendedName>
</protein>
<dbReference type="EMBL" id="CAKOFQ010007174">
    <property type="protein sequence ID" value="CAH1993501.1"/>
    <property type="molecule type" value="Genomic_DNA"/>
</dbReference>
<dbReference type="Pfam" id="PF13837">
    <property type="entry name" value="Myb_DNA-bind_4"/>
    <property type="match status" value="1"/>
</dbReference>
<name>A0A9P0PQF1_ACAOB</name>
<dbReference type="Proteomes" id="UP001152888">
    <property type="component" value="Unassembled WGS sequence"/>
</dbReference>
<dbReference type="InterPro" id="IPR044822">
    <property type="entry name" value="Myb_DNA-bind_4"/>
</dbReference>
<sequence>YEEIAKELRQKTNQNITGSNCENRWNHLERIFKKYVDNNNNTGRGRREFEYAEAMEDILGKKRNIHHVVLLSSDTVIHRTTQLVTGDNPEKENLVEFPKTKELLSTSSKATDVIAPRRIKNMNKNKRLKVTILSEIRKDRKEFYNKLLEIEEGKLTEKKRKNYILQEKMN</sequence>
<reference evidence="2" key="1">
    <citation type="submission" date="2022-03" db="EMBL/GenBank/DDBJ databases">
        <authorList>
            <person name="Sayadi A."/>
        </authorList>
    </citation>
    <scope>NUCLEOTIDE SEQUENCE</scope>
</reference>
<feature type="domain" description="Myb/SANT-like DNA-binding" evidence="1">
    <location>
        <begin position="1"/>
        <end position="58"/>
    </location>
</feature>
<keyword evidence="3" id="KW-1185">Reference proteome</keyword>
<proteinExistence type="predicted"/>
<comment type="caution">
    <text evidence="2">The sequence shown here is derived from an EMBL/GenBank/DDBJ whole genome shotgun (WGS) entry which is preliminary data.</text>
</comment>
<evidence type="ECO:0000259" key="1">
    <source>
        <dbReference type="Pfam" id="PF13837"/>
    </source>
</evidence>
<accession>A0A9P0PQF1</accession>
<evidence type="ECO:0000313" key="3">
    <source>
        <dbReference type="Proteomes" id="UP001152888"/>
    </source>
</evidence>
<dbReference type="OrthoDB" id="6776907at2759"/>
<dbReference type="AlphaFoldDB" id="A0A9P0PQF1"/>
<gene>
    <name evidence="2" type="ORF">ACAOBT_LOCUS21545</name>
</gene>